<proteinExistence type="predicted"/>
<comment type="caution">
    <text evidence="1">The sequence shown here is derived from an EMBL/GenBank/DDBJ whole genome shotgun (WGS) entry which is preliminary data.</text>
</comment>
<dbReference type="EMBL" id="VSRL01000248">
    <property type="protein sequence ID" value="NKE62413.1"/>
    <property type="molecule type" value="Genomic_DNA"/>
</dbReference>
<protein>
    <submittedName>
        <fullName evidence="1">Glycosyltransferase</fullName>
    </submittedName>
</protein>
<sequence length="64" mass="6727">MAVANGEVGWESAVAGGGGFRADALRTAGVPVFDVPVACRSGWGVLRAAWATRRAVRRFRPDVV</sequence>
<name>A0ABX1FVE4_9PSEU</name>
<organism evidence="1 2">
    <name type="scientific">Lentzea indica</name>
    <dbReference type="NCBI Taxonomy" id="2604800"/>
    <lineage>
        <taxon>Bacteria</taxon>
        <taxon>Bacillati</taxon>
        <taxon>Actinomycetota</taxon>
        <taxon>Actinomycetes</taxon>
        <taxon>Pseudonocardiales</taxon>
        <taxon>Pseudonocardiaceae</taxon>
        <taxon>Lentzea</taxon>
    </lineage>
</organism>
<gene>
    <name evidence="1" type="ORF">FXN61_39035</name>
</gene>
<accession>A0ABX1FVE4</accession>
<feature type="non-terminal residue" evidence="1">
    <location>
        <position position="64"/>
    </location>
</feature>
<evidence type="ECO:0000313" key="1">
    <source>
        <dbReference type="EMBL" id="NKE62413.1"/>
    </source>
</evidence>
<reference evidence="1 2" key="1">
    <citation type="submission" date="2019-08" db="EMBL/GenBank/DDBJ databases">
        <title>Lentzea from Indian Himalayas.</title>
        <authorList>
            <person name="Mandal S."/>
            <person name="Mallick Gupta A."/>
            <person name="Maiti P.K."/>
            <person name="Sarkar J."/>
            <person name="Mandal S."/>
        </authorList>
    </citation>
    <scope>NUCLEOTIDE SEQUENCE [LARGE SCALE GENOMIC DNA]</scope>
    <source>
        <strain evidence="1 2">PSKA42</strain>
    </source>
</reference>
<keyword evidence="2" id="KW-1185">Reference proteome</keyword>
<dbReference type="Proteomes" id="UP001515943">
    <property type="component" value="Unassembled WGS sequence"/>
</dbReference>
<evidence type="ECO:0000313" key="2">
    <source>
        <dbReference type="Proteomes" id="UP001515943"/>
    </source>
</evidence>